<protein>
    <submittedName>
        <fullName evidence="2">Uncharacterized protein</fullName>
    </submittedName>
</protein>
<evidence type="ECO:0000313" key="2">
    <source>
        <dbReference type="EMBL" id="KAG0298040.1"/>
    </source>
</evidence>
<feature type="region of interest" description="Disordered" evidence="1">
    <location>
        <begin position="1"/>
        <end position="39"/>
    </location>
</feature>
<feature type="region of interest" description="Disordered" evidence="1">
    <location>
        <begin position="178"/>
        <end position="249"/>
    </location>
</feature>
<comment type="caution">
    <text evidence="2">The sequence shown here is derived from an EMBL/GenBank/DDBJ whole genome shotgun (WGS) entry which is preliminary data.</text>
</comment>
<reference evidence="2 3" key="1">
    <citation type="journal article" date="2020" name="Fungal Divers.">
        <title>Resolving the Mortierellaceae phylogeny through synthesis of multi-gene phylogenetics and phylogenomics.</title>
        <authorList>
            <person name="Vandepol N."/>
            <person name="Liber J."/>
            <person name="Desiro A."/>
            <person name="Na H."/>
            <person name="Kennedy M."/>
            <person name="Barry K."/>
            <person name="Grigoriev I.V."/>
            <person name="Miller A.N."/>
            <person name="O'Donnell K."/>
            <person name="Stajich J.E."/>
            <person name="Bonito G."/>
        </authorList>
    </citation>
    <scope>NUCLEOTIDE SEQUENCE [LARGE SCALE GENOMIC DNA]</scope>
    <source>
        <strain evidence="2 3">AD045</strain>
    </source>
</reference>
<organism evidence="2 3">
    <name type="scientific">Linnemannia gamsii</name>
    <dbReference type="NCBI Taxonomy" id="64522"/>
    <lineage>
        <taxon>Eukaryota</taxon>
        <taxon>Fungi</taxon>
        <taxon>Fungi incertae sedis</taxon>
        <taxon>Mucoromycota</taxon>
        <taxon>Mortierellomycotina</taxon>
        <taxon>Mortierellomycetes</taxon>
        <taxon>Mortierellales</taxon>
        <taxon>Mortierellaceae</taxon>
        <taxon>Linnemannia</taxon>
    </lineage>
</organism>
<accession>A0ABQ7KH88</accession>
<feature type="compositionally biased region" description="Polar residues" evidence="1">
    <location>
        <begin position="200"/>
        <end position="209"/>
    </location>
</feature>
<feature type="compositionally biased region" description="Polar residues" evidence="1">
    <location>
        <begin position="129"/>
        <end position="156"/>
    </location>
</feature>
<feature type="region of interest" description="Disordered" evidence="1">
    <location>
        <begin position="129"/>
        <end position="164"/>
    </location>
</feature>
<evidence type="ECO:0000313" key="3">
    <source>
        <dbReference type="Proteomes" id="UP001194696"/>
    </source>
</evidence>
<proteinExistence type="predicted"/>
<name>A0ABQ7KH88_9FUNG</name>
<gene>
    <name evidence="2" type="ORF">BGZ96_003308</name>
</gene>
<feature type="compositionally biased region" description="Polar residues" evidence="1">
    <location>
        <begin position="9"/>
        <end position="29"/>
    </location>
</feature>
<sequence>MDDSRSRRQPSQPEQHTSHSYGGSDTNYNRARRHSHTGLVEFDQSVGPAISGPRLRARQSISFAAPYQHHPLRTPRLLRGAFRKARKDQSPLLTSASFGTDYVMQNPAGEWEGDDVFLPWKTVSSIAQHPSHPMTSLGSTSPKSTLQRDGSLSHLTNPRGEQLDEDLINSKNYADLDSIDSGDDIELDGDDSNNSKDVAANTTKILTSPQVPPKRGHRDSSEIVDVDGLSDDEMAEDESSKASTTTDEFPISNRARVDQWLKDGIDKKTREDRTDLESDLENSLDADMNTILGMASDMELVMPKFDDNYLHDLNTEPASTTTFPLELVLHRFKPVHFVILSLASFDDRQARQASVSGPHLLQAFSLQSA</sequence>
<dbReference type="Proteomes" id="UP001194696">
    <property type="component" value="Unassembled WGS sequence"/>
</dbReference>
<dbReference type="EMBL" id="JAAAIM010000017">
    <property type="protein sequence ID" value="KAG0298040.1"/>
    <property type="molecule type" value="Genomic_DNA"/>
</dbReference>
<evidence type="ECO:0000256" key="1">
    <source>
        <dbReference type="SAM" id="MobiDB-lite"/>
    </source>
</evidence>
<feature type="compositionally biased region" description="Acidic residues" evidence="1">
    <location>
        <begin position="222"/>
        <end position="237"/>
    </location>
</feature>
<keyword evidence="3" id="KW-1185">Reference proteome</keyword>
<feature type="compositionally biased region" description="Acidic residues" evidence="1">
    <location>
        <begin position="178"/>
        <end position="191"/>
    </location>
</feature>